<feature type="region of interest" description="Disordered" evidence="1">
    <location>
        <begin position="73"/>
        <end position="95"/>
    </location>
</feature>
<name>A0A4C1VXN6_EUMVA</name>
<evidence type="ECO:0000313" key="3">
    <source>
        <dbReference type="Proteomes" id="UP000299102"/>
    </source>
</evidence>
<gene>
    <name evidence="2" type="ORF">EVAR_87470_1</name>
</gene>
<organism evidence="2 3">
    <name type="scientific">Eumeta variegata</name>
    <name type="common">Bagworm moth</name>
    <name type="synonym">Eumeta japonica</name>
    <dbReference type="NCBI Taxonomy" id="151549"/>
    <lineage>
        <taxon>Eukaryota</taxon>
        <taxon>Metazoa</taxon>
        <taxon>Ecdysozoa</taxon>
        <taxon>Arthropoda</taxon>
        <taxon>Hexapoda</taxon>
        <taxon>Insecta</taxon>
        <taxon>Pterygota</taxon>
        <taxon>Neoptera</taxon>
        <taxon>Endopterygota</taxon>
        <taxon>Lepidoptera</taxon>
        <taxon>Glossata</taxon>
        <taxon>Ditrysia</taxon>
        <taxon>Tineoidea</taxon>
        <taxon>Psychidae</taxon>
        <taxon>Oiketicinae</taxon>
        <taxon>Eumeta</taxon>
    </lineage>
</organism>
<dbReference type="AlphaFoldDB" id="A0A4C1VXN6"/>
<dbReference type="EMBL" id="BGZK01000438">
    <property type="protein sequence ID" value="GBP43553.1"/>
    <property type="molecule type" value="Genomic_DNA"/>
</dbReference>
<keyword evidence="3" id="KW-1185">Reference proteome</keyword>
<protein>
    <submittedName>
        <fullName evidence="2">Uncharacterized protein</fullName>
    </submittedName>
</protein>
<sequence length="130" mass="14332">MGHVSEMEAHELLTPPRARKPWAPAVVNTMLTAVVNRLRPEQDRRGGLTTQSPRQKALQLMKVRKAAGYDRVSSEMPSEIPSTHTVQAAHGTPAGRTVTRRAAVCSHIAELAGVRKRRSIQTLTKILKHS</sequence>
<comment type="caution">
    <text evidence="2">The sequence shown here is derived from an EMBL/GenBank/DDBJ whole genome shotgun (WGS) entry which is preliminary data.</text>
</comment>
<proteinExistence type="predicted"/>
<evidence type="ECO:0000313" key="2">
    <source>
        <dbReference type="EMBL" id="GBP43553.1"/>
    </source>
</evidence>
<accession>A0A4C1VXN6</accession>
<reference evidence="2 3" key="1">
    <citation type="journal article" date="2019" name="Commun. Biol.">
        <title>The bagworm genome reveals a unique fibroin gene that provides high tensile strength.</title>
        <authorList>
            <person name="Kono N."/>
            <person name="Nakamura H."/>
            <person name="Ohtoshi R."/>
            <person name="Tomita M."/>
            <person name="Numata K."/>
            <person name="Arakawa K."/>
        </authorList>
    </citation>
    <scope>NUCLEOTIDE SEQUENCE [LARGE SCALE GENOMIC DNA]</scope>
</reference>
<evidence type="ECO:0000256" key="1">
    <source>
        <dbReference type="SAM" id="MobiDB-lite"/>
    </source>
</evidence>
<dbReference type="Proteomes" id="UP000299102">
    <property type="component" value="Unassembled WGS sequence"/>
</dbReference>